<feature type="domain" description="C2H2-type" evidence="3">
    <location>
        <begin position="231"/>
        <end position="260"/>
    </location>
</feature>
<feature type="domain" description="C2H2-type" evidence="3">
    <location>
        <begin position="270"/>
        <end position="295"/>
    </location>
</feature>
<evidence type="ECO:0000256" key="2">
    <source>
        <dbReference type="SAM" id="MobiDB-lite"/>
    </source>
</evidence>
<name>A0A4S2M9T1_OPIFE</name>
<proteinExistence type="predicted"/>
<evidence type="ECO:0000313" key="5">
    <source>
        <dbReference type="Proteomes" id="UP000308267"/>
    </source>
</evidence>
<dbReference type="EMBL" id="SJOL01004525">
    <property type="protein sequence ID" value="TGZ71529.1"/>
    <property type="molecule type" value="Genomic_DNA"/>
</dbReference>
<gene>
    <name evidence="4" type="ORF">CRM22_002580</name>
</gene>
<dbReference type="Pfam" id="PF00096">
    <property type="entry name" value="zf-C2H2"/>
    <property type="match status" value="2"/>
</dbReference>
<comment type="caution">
    <text evidence="4">The sequence shown here is derived from an EMBL/GenBank/DDBJ whole genome shotgun (WGS) entry which is preliminary data.</text>
</comment>
<dbReference type="PROSITE" id="PS00018">
    <property type="entry name" value="EF_HAND_1"/>
    <property type="match status" value="1"/>
</dbReference>
<feature type="domain" description="C2H2-type" evidence="3">
    <location>
        <begin position="201"/>
        <end position="230"/>
    </location>
</feature>
<evidence type="ECO:0000313" key="4">
    <source>
        <dbReference type="EMBL" id="TGZ71529.1"/>
    </source>
</evidence>
<dbReference type="PROSITE" id="PS00028">
    <property type="entry name" value="ZINC_FINGER_C2H2_1"/>
    <property type="match status" value="8"/>
</dbReference>
<dbReference type="InterPro" id="IPR036236">
    <property type="entry name" value="Znf_C2H2_sf"/>
</dbReference>
<protein>
    <recommendedName>
        <fullName evidence="3">C2H2-type domain-containing protein</fullName>
    </recommendedName>
</protein>
<keyword evidence="1" id="KW-0862">Zinc</keyword>
<dbReference type="InterPro" id="IPR013087">
    <property type="entry name" value="Znf_C2H2_type"/>
</dbReference>
<keyword evidence="1" id="KW-0479">Metal-binding</keyword>
<dbReference type="GO" id="GO:0006357">
    <property type="term" value="P:regulation of transcription by RNA polymerase II"/>
    <property type="evidence" value="ECO:0007669"/>
    <property type="project" value="TreeGrafter"/>
</dbReference>
<dbReference type="OrthoDB" id="6229785at2759"/>
<evidence type="ECO:0000259" key="3">
    <source>
        <dbReference type="PROSITE" id="PS50157"/>
    </source>
</evidence>
<feature type="region of interest" description="Disordered" evidence="2">
    <location>
        <begin position="328"/>
        <end position="374"/>
    </location>
</feature>
<keyword evidence="1" id="KW-0863">Zinc-finger</keyword>
<dbReference type="InterPro" id="IPR051061">
    <property type="entry name" value="Zinc_finger_trans_reg"/>
</dbReference>
<dbReference type="SUPFAM" id="SSF57667">
    <property type="entry name" value="beta-beta-alpha zinc fingers"/>
    <property type="match status" value="3"/>
</dbReference>
<dbReference type="Proteomes" id="UP000308267">
    <property type="component" value="Unassembled WGS sequence"/>
</dbReference>
<organism evidence="4 5">
    <name type="scientific">Opisthorchis felineus</name>
    <dbReference type="NCBI Taxonomy" id="147828"/>
    <lineage>
        <taxon>Eukaryota</taxon>
        <taxon>Metazoa</taxon>
        <taxon>Spiralia</taxon>
        <taxon>Lophotrochozoa</taxon>
        <taxon>Platyhelminthes</taxon>
        <taxon>Trematoda</taxon>
        <taxon>Digenea</taxon>
        <taxon>Opisthorchiida</taxon>
        <taxon>Opisthorchiata</taxon>
        <taxon>Opisthorchiidae</taxon>
        <taxon>Opisthorchis</taxon>
    </lineage>
</organism>
<dbReference type="SMART" id="SM00355">
    <property type="entry name" value="ZnF_C2H2"/>
    <property type="match status" value="8"/>
</dbReference>
<feature type="domain" description="C2H2-type" evidence="3">
    <location>
        <begin position="300"/>
        <end position="329"/>
    </location>
</feature>
<keyword evidence="5" id="KW-1185">Reference proteome</keyword>
<dbReference type="PANTHER" id="PTHR46179:SF26">
    <property type="entry name" value="ZINC FINGER PROTEIN 423 HOMOLOG"/>
    <property type="match status" value="1"/>
</dbReference>
<dbReference type="PANTHER" id="PTHR46179">
    <property type="entry name" value="ZINC FINGER PROTEIN"/>
    <property type="match status" value="1"/>
</dbReference>
<dbReference type="Gene3D" id="3.30.160.60">
    <property type="entry name" value="Classic Zinc Finger"/>
    <property type="match status" value="5"/>
</dbReference>
<feature type="domain" description="C2H2-type" evidence="3">
    <location>
        <begin position="75"/>
        <end position="104"/>
    </location>
</feature>
<sequence length="374" mass="42593">METQDFDPSGTMSLKEFIDFAMKIEEPSVKQNEVRSKLRRPRTVVLDELTGDSANPMVTQKRAATGRSGRPQKPRSCSFPGCGRVLSTPQSLKQHMLQHTGEQPFECGFPGCSFRCRNSANLNSHRELHLDPRDRPRYYCNQPGCFKVYMQRSSLRDHLRGHRDHRPHVCTYPGCGLSFRQSIHLKEHALVHLKKHERPSYPCMHPGCSSVLLSERSLRVHSYKHTGEYPFFCEYPGCGKGCATNTEYRNHLKVHINRTTGISNLDPPRFPCSIPNCHQSFADRHSLKFHVQASHPECLIACGFPGCERMYFNKQALVAHRRYHTERLDASSTCRNPPESPDSSATEPMLSEFTNDPNEFVLGPAFDALKPEPE</sequence>
<dbReference type="GO" id="GO:0008270">
    <property type="term" value="F:zinc ion binding"/>
    <property type="evidence" value="ECO:0007669"/>
    <property type="project" value="UniProtKB-KW"/>
</dbReference>
<dbReference type="GO" id="GO:0005634">
    <property type="term" value="C:nucleus"/>
    <property type="evidence" value="ECO:0007669"/>
    <property type="project" value="UniProtKB-SubCell"/>
</dbReference>
<feature type="domain" description="C2H2-type" evidence="3">
    <location>
        <begin position="168"/>
        <end position="197"/>
    </location>
</feature>
<feature type="domain" description="C2H2-type" evidence="3">
    <location>
        <begin position="138"/>
        <end position="167"/>
    </location>
</feature>
<dbReference type="InterPro" id="IPR018247">
    <property type="entry name" value="EF_Hand_1_Ca_BS"/>
</dbReference>
<evidence type="ECO:0000256" key="1">
    <source>
        <dbReference type="PROSITE-ProRule" id="PRU00042"/>
    </source>
</evidence>
<feature type="compositionally biased region" description="Polar residues" evidence="2">
    <location>
        <begin position="330"/>
        <end position="357"/>
    </location>
</feature>
<dbReference type="STRING" id="147828.A0A4S2M9T1"/>
<accession>A0A4S2M9T1</accession>
<dbReference type="PROSITE" id="PS50157">
    <property type="entry name" value="ZINC_FINGER_C2H2_2"/>
    <property type="match status" value="7"/>
</dbReference>
<dbReference type="AlphaFoldDB" id="A0A4S2M9T1"/>
<reference evidence="4 5" key="1">
    <citation type="journal article" date="2019" name="BMC Genomics">
        <title>New insights from Opisthorchis felineus genome: update on genomics of the epidemiologically important liver flukes.</title>
        <authorList>
            <person name="Ershov N.I."/>
            <person name="Mordvinov V.A."/>
            <person name="Prokhortchouk E.B."/>
            <person name="Pakharukova M.Y."/>
            <person name="Gunbin K.V."/>
            <person name="Ustyantsev K."/>
            <person name="Genaev M.A."/>
            <person name="Blinov A.G."/>
            <person name="Mazur A."/>
            <person name="Boulygina E."/>
            <person name="Tsygankova S."/>
            <person name="Khrameeva E."/>
            <person name="Chekanov N."/>
            <person name="Fan G."/>
            <person name="Xiao A."/>
            <person name="Zhang H."/>
            <person name="Xu X."/>
            <person name="Yang H."/>
            <person name="Solovyev V."/>
            <person name="Lee S.M."/>
            <person name="Liu X."/>
            <person name="Afonnikov D.A."/>
            <person name="Skryabin K.G."/>
        </authorList>
    </citation>
    <scope>NUCLEOTIDE SEQUENCE [LARGE SCALE GENOMIC DNA]</scope>
    <source>
        <strain evidence="4">AK-0245</strain>
        <tissue evidence="4">Whole organism</tissue>
    </source>
</reference>